<dbReference type="GO" id="GO:0004523">
    <property type="term" value="F:RNA-DNA hybrid ribonuclease activity"/>
    <property type="evidence" value="ECO:0007669"/>
    <property type="project" value="InterPro"/>
</dbReference>
<dbReference type="InterPro" id="IPR012337">
    <property type="entry name" value="RNaseH-like_sf"/>
</dbReference>
<dbReference type="PANTHER" id="PTHR10642:SF25">
    <property type="entry name" value="RNASE H TYPE-1 DOMAIN-CONTAINING PROTEIN"/>
    <property type="match status" value="1"/>
</dbReference>
<comment type="similarity">
    <text evidence="1">Belongs to the RNase H family.</text>
</comment>
<comment type="caution">
    <text evidence="4">The sequence shown here is derived from an EMBL/GenBank/DDBJ whole genome shotgun (WGS) entry which is preliminary data.</text>
</comment>
<keyword evidence="5" id="KW-1185">Reference proteome</keyword>
<dbReference type="EMBL" id="BPLR01021253">
    <property type="protein sequence ID" value="GIX87617.1"/>
    <property type="molecule type" value="Genomic_DNA"/>
</dbReference>
<dbReference type="PANTHER" id="PTHR10642">
    <property type="entry name" value="RIBONUCLEASE H1"/>
    <property type="match status" value="1"/>
</dbReference>
<dbReference type="InterPro" id="IPR036397">
    <property type="entry name" value="RNaseH_sf"/>
</dbReference>
<dbReference type="InterPro" id="IPR036691">
    <property type="entry name" value="Endo/exonu/phosph_ase_sf"/>
</dbReference>
<evidence type="ECO:0000313" key="5">
    <source>
        <dbReference type="Proteomes" id="UP001054945"/>
    </source>
</evidence>
<name>A0AAV4NS13_CAEEX</name>
<reference evidence="4 5" key="1">
    <citation type="submission" date="2021-06" db="EMBL/GenBank/DDBJ databases">
        <title>Caerostris extrusa draft genome.</title>
        <authorList>
            <person name="Kono N."/>
            <person name="Arakawa K."/>
        </authorList>
    </citation>
    <scope>NUCLEOTIDE SEQUENCE [LARGE SCALE GENOMIC DNA]</scope>
</reference>
<dbReference type="AlphaFoldDB" id="A0AAV4NS13"/>
<dbReference type="SUPFAM" id="SSF56219">
    <property type="entry name" value="DNase I-like"/>
    <property type="match status" value="1"/>
</dbReference>
<dbReference type="InterPro" id="IPR000477">
    <property type="entry name" value="RT_dom"/>
</dbReference>
<evidence type="ECO:0000259" key="3">
    <source>
        <dbReference type="PROSITE" id="PS50879"/>
    </source>
</evidence>
<dbReference type="Proteomes" id="UP001054945">
    <property type="component" value="Unassembled WGS sequence"/>
</dbReference>
<evidence type="ECO:0000259" key="2">
    <source>
        <dbReference type="PROSITE" id="PS50878"/>
    </source>
</evidence>
<protein>
    <recommendedName>
        <fullName evidence="6">RNase H type-1 domain-containing protein</fullName>
    </recommendedName>
</protein>
<dbReference type="Gene3D" id="3.60.10.10">
    <property type="entry name" value="Endonuclease/exonuclease/phosphatase"/>
    <property type="match status" value="1"/>
</dbReference>
<dbReference type="CDD" id="cd09276">
    <property type="entry name" value="Rnase_HI_RT_non_LTR"/>
    <property type="match status" value="1"/>
</dbReference>
<dbReference type="PROSITE" id="PS50879">
    <property type="entry name" value="RNASE_H_1"/>
    <property type="match status" value="1"/>
</dbReference>
<dbReference type="PROSITE" id="PS50878">
    <property type="entry name" value="RT_POL"/>
    <property type="match status" value="1"/>
</dbReference>
<proteinExistence type="inferred from homology"/>
<dbReference type="SUPFAM" id="SSF53098">
    <property type="entry name" value="Ribonuclease H-like"/>
    <property type="match status" value="1"/>
</dbReference>
<sequence>MVQEPYTTNNQIPGIPTGWKQITSKTNRAAIIIRTTAIPPTQVSIAEDSVTISIPLADKDILVTSLYSTPSEDISTQLNEYEKAVHKESQQIICGDFNAQSEKGCPQGSCLGPFLWSIIANKVLQTKWDEEVDLQAFADDFIFIITSNNRRDLEKKATKALQQFSKWAIKKNCQSHKKNTSPNTREKGNIKRVPILKYEGWQVKCNYTIIGAANSEWTLPLHLTVKKEVIMTNVTRLGRNDKFGRTHFNTKDYDTQVSQWLEPPWSKPSTTIKNILNSSNIIIYTDGSKIDHQVGSAFVVYEKDKEIYNWQGKLNTKNSVYQAELLAILKALQWAKNKDFSQISIKTDSMSSLQANKKFLNKNNLVQKIRNEIQEIRPKLLKIEWIKAHSGIVGNERADYLAKDATINPNTLSESLPTPKSFIKHQLKQLFIQQWQEEWNTANTGRRTHNFIPKVSHNMSTNLLITYFVTGHGPFPTYLNSFCITDNDTCLCGEPGSPDHYLFSCPLTDLNHEEERSPASCNEWAIKAAKCKKIKEK</sequence>
<feature type="domain" description="Reverse transcriptase" evidence="2">
    <location>
        <begin position="1"/>
        <end position="203"/>
    </location>
</feature>
<evidence type="ECO:0008006" key="6">
    <source>
        <dbReference type="Google" id="ProtNLM"/>
    </source>
</evidence>
<feature type="domain" description="RNase H type-1" evidence="3">
    <location>
        <begin position="277"/>
        <end position="407"/>
    </location>
</feature>
<dbReference type="InterPro" id="IPR050092">
    <property type="entry name" value="RNase_H"/>
</dbReference>
<dbReference type="InterPro" id="IPR002156">
    <property type="entry name" value="RNaseH_domain"/>
</dbReference>
<dbReference type="Gene3D" id="3.30.420.10">
    <property type="entry name" value="Ribonuclease H-like superfamily/Ribonuclease H"/>
    <property type="match status" value="1"/>
</dbReference>
<gene>
    <name evidence="4" type="primary">AVEN_167459_1</name>
    <name evidence="4" type="ORF">CEXT_760061</name>
</gene>
<evidence type="ECO:0000313" key="4">
    <source>
        <dbReference type="EMBL" id="GIX87617.1"/>
    </source>
</evidence>
<organism evidence="4 5">
    <name type="scientific">Caerostris extrusa</name>
    <name type="common">Bark spider</name>
    <name type="synonym">Caerostris bankana</name>
    <dbReference type="NCBI Taxonomy" id="172846"/>
    <lineage>
        <taxon>Eukaryota</taxon>
        <taxon>Metazoa</taxon>
        <taxon>Ecdysozoa</taxon>
        <taxon>Arthropoda</taxon>
        <taxon>Chelicerata</taxon>
        <taxon>Arachnida</taxon>
        <taxon>Araneae</taxon>
        <taxon>Araneomorphae</taxon>
        <taxon>Entelegynae</taxon>
        <taxon>Araneoidea</taxon>
        <taxon>Araneidae</taxon>
        <taxon>Caerostris</taxon>
    </lineage>
</organism>
<accession>A0AAV4NS13</accession>
<dbReference type="Pfam" id="PF00078">
    <property type="entry name" value="RVT_1"/>
    <property type="match status" value="1"/>
</dbReference>
<dbReference type="GO" id="GO:0003676">
    <property type="term" value="F:nucleic acid binding"/>
    <property type="evidence" value="ECO:0007669"/>
    <property type="project" value="InterPro"/>
</dbReference>
<evidence type="ECO:0000256" key="1">
    <source>
        <dbReference type="ARBA" id="ARBA00005300"/>
    </source>
</evidence>
<dbReference type="GO" id="GO:0043137">
    <property type="term" value="P:DNA replication, removal of RNA primer"/>
    <property type="evidence" value="ECO:0007669"/>
    <property type="project" value="TreeGrafter"/>
</dbReference>
<dbReference type="Pfam" id="PF00075">
    <property type="entry name" value="RNase_H"/>
    <property type="match status" value="1"/>
</dbReference>